<feature type="transmembrane region" description="Helical" evidence="1">
    <location>
        <begin position="41"/>
        <end position="61"/>
    </location>
</feature>
<evidence type="ECO:0000313" key="3">
    <source>
        <dbReference type="Proteomes" id="UP001500751"/>
    </source>
</evidence>
<keyword evidence="3" id="KW-1185">Reference proteome</keyword>
<organism evidence="2 3">
    <name type="scientific">Catenulispora yoronensis</name>
    <dbReference type="NCBI Taxonomy" id="450799"/>
    <lineage>
        <taxon>Bacteria</taxon>
        <taxon>Bacillati</taxon>
        <taxon>Actinomycetota</taxon>
        <taxon>Actinomycetes</taxon>
        <taxon>Catenulisporales</taxon>
        <taxon>Catenulisporaceae</taxon>
        <taxon>Catenulispora</taxon>
    </lineage>
</organism>
<dbReference type="EMBL" id="BAAAQN010000024">
    <property type="protein sequence ID" value="GAA2037038.1"/>
    <property type="molecule type" value="Genomic_DNA"/>
</dbReference>
<comment type="caution">
    <text evidence="2">The sequence shown here is derived from an EMBL/GenBank/DDBJ whole genome shotgun (WGS) entry which is preliminary data.</text>
</comment>
<reference evidence="3" key="1">
    <citation type="journal article" date="2019" name="Int. J. Syst. Evol. Microbiol.">
        <title>The Global Catalogue of Microorganisms (GCM) 10K type strain sequencing project: providing services to taxonomists for standard genome sequencing and annotation.</title>
        <authorList>
            <consortium name="The Broad Institute Genomics Platform"/>
            <consortium name="The Broad Institute Genome Sequencing Center for Infectious Disease"/>
            <person name="Wu L."/>
            <person name="Ma J."/>
        </authorList>
    </citation>
    <scope>NUCLEOTIDE SEQUENCE [LARGE SCALE GENOMIC DNA]</scope>
    <source>
        <strain evidence="3">JCM 16014</strain>
    </source>
</reference>
<evidence type="ECO:0000256" key="1">
    <source>
        <dbReference type="SAM" id="Phobius"/>
    </source>
</evidence>
<protein>
    <submittedName>
        <fullName evidence="2">Uncharacterized protein</fullName>
    </submittedName>
</protein>
<dbReference type="Proteomes" id="UP001500751">
    <property type="component" value="Unassembled WGS sequence"/>
</dbReference>
<dbReference type="RefSeq" id="WP_344667392.1">
    <property type="nucleotide sequence ID" value="NZ_BAAAQN010000024.1"/>
</dbReference>
<sequence>MIDDDAAGEEMFADLGRFEPARIPVDAVLRRGRAIRLRRRLVGGGALVLAACLAVLAPAAVRIAGGAGGGTDDPASVAVAAADGAQGVRVNPPTVAANGDVHFSGAVDGEPWSYVRTGRCDGPPTRCMDLVGLLLPPVSLLLENTKDGNIGVSAEFGRDTLYAVLTLSDGEQVTLTGITEITAEPNAIAGDYFEMPRGETIVRVDAALLFSSKLVHADPRPLRSDIPTVVPWYQADGKPLSLTPPVIPLGRSGSGGTMWSVEVVPGSWTAQYGIHGPGTHQMQWSPAGVLVSPVTGADGSSAQVLYGNVEGTTVRVDVALSDGTMQQFEPVVHDDRVFVGGVLPAGPAVTMVTYYNAAGVRLGYVVPKAGALISGS</sequence>
<proteinExistence type="predicted"/>
<keyword evidence="1" id="KW-0812">Transmembrane</keyword>
<gene>
    <name evidence="2" type="ORF">GCM10009839_42750</name>
</gene>
<evidence type="ECO:0000313" key="2">
    <source>
        <dbReference type="EMBL" id="GAA2037038.1"/>
    </source>
</evidence>
<name>A0ABP5FZ14_9ACTN</name>
<keyword evidence="1" id="KW-1133">Transmembrane helix</keyword>
<accession>A0ABP5FZ14</accession>
<keyword evidence="1" id="KW-0472">Membrane</keyword>